<proteinExistence type="inferred from homology"/>
<evidence type="ECO:0000256" key="10">
    <source>
        <dbReference type="ARBA" id="ARBA00023002"/>
    </source>
</evidence>
<comment type="similarity">
    <text evidence="4">Belongs to the myo-inositol oxygenase family.</text>
</comment>
<keyword evidence="9" id="KW-0479">Metal-binding</keyword>
<dbReference type="EC" id="1.13.99.1" evidence="5"/>
<keyword evidence="8" id="KW-0060">Ascorbate biosynthesis</keyword>
<feature type="compositionally biased region" description="Low complexity" evidence="14">
    <location>
        <begin position="295"/>
        <end position="318"/>
    </location>
</feature>
<dbReference type="Proteomes" id="UP001244341">
    <property type="component" value="Chromosome 3b"/>
</dbReference>
<keyword evidence="11" id="KW-0408">Iron</keyword>
<comment type="catalytic activity">
    <reaction evidence="13">
        <text>myo-inositol + O2 = D-glucuronate + H2O + H(+)</text>
        <dbReference type="Rhea" id="RHEA:23696"/>
        <dbReference type="ChEBI" id="CHEBI:15377"/>
        <dbReference type="ChEBI" id="CHEBI:15378"/>
        <dbReference type="ChEBI" id="CHEBI:15379"/>
        <dbReference type="ChEBI" id="CHEBI:17268"/>
        <dbReference type="ChEBI" id="CHEBI:58720"/>
        <dbReference type="EC" id="1.13.99.1"/>
    </reaction>
</comment>
<evidence type="ECO:0000256" key="14">
    <source>
        <dbReference type="SAM" id="MobiDB-lite"/>
    </source>
</evidence>
<evidence type="ECO:0000256" key="1">
    <source>
        <dbReference type="ARBA" id="ARBA00001962"/>
    </source>
</evidence>
<feature type="region of interest" description="Disordered" evidence="14">
    <location>
        <begin position="278"/>
        <end position="318"/>
    </location>
</feature>
<feature type="region of interest" description="Disordered" evidence="14">
    <location>
        <begin position="20"/>
        <end position="39"/>
    </location>
</feature>
<reference evidence="15 16" key="1">
    <citation type="submission" date="2023-05" db="EMBL/GenBank/DDBJ databases">
        <title>A 100% complete, gapless, phased diploid assembly of the Scenedesmus obliquus UTEX 3031 genome.</title>
        <authorList>
            <person name="Biondi T.C."/>
            <person name="Hanschen E.R."/>
            <person name="Kwon T."/>
            <person name="Eng W."/>
            <person name="Kruse C.P.S."/>
            <person name="Koehler S.I."/>
            <person name="Kunde Y."/>
            <person name="Gleasner C.D."/>
            <person name="You Mak K.T."/>
            <person name="Polle J."/>
            <person name="Hovde B.T."/>
            <person name="Starkenburg S.R."/>
        </authorList>
    </citation>
    <scope>NUCLEOTIDE SEQUENCE [LARGE SCALE GENOMIC DNA]</scope>
    <source>
        <strain evidence="15 16">DOE0152z</strain>
    </source>
</reference>
<gene>
    <name evidence="15" type="ORF">OEZ85_011749</name>
</gene>
<accession>A0ABY8TTP1</accession>
<evidence type="ECO:0000256" key="12">
    <source>
        <dbReference type="ARBA" id="ARBA00029668"/>
    </source>
</evidence>
<dbReference type="SUPFAM" id="SSF109604">
    <property type="entry name" value="HD-domain/PDEase-like"/>
    <property type="match status" value="1"/>
</dbReference>
<keyword evidence="16" id="KW-1185">Reference proteome</keyword>
<evidence type="ECO:0000256" key="5">
    <source>
        <dbReference type="ARBA" id="ARBA00011919"/>
    </source>
</evidence>
<dbReference type="Pfam" id="PF05153">
    <property type="entry name" value="MIOX"/>
    <property type="match status" value="1"/>
</dbReference>
<evidence type="ECO:0000256" key="6">
    <source>
        <dbReference type="ARBA" id="ARBA00019269"/>
    </source>
</evidence>
<evidence type="ECO:0000256" key="4">
    <source>
        <dbReference type="ARBA" id="ARBA00005286"/>
    </source>
</evidence>
<name>A0ABY8TTP1_TETOB</name>
<comment type="cofactor">
    <cofactor evidence="1">
        <name>Fe cation</name>
        <dbReference type="ChEBI" id="CHEBI:24875"/>
    </cofactor>
</comment>
<evidence type="ECO:0000313" key="15">
    <source>
        <dbReference type="EMBL" id="WIA11646.1"/>
    </source>
</evidence>
<evidence type="ECO:0000256" key="2">
    <source>
        <dbReference type="ARBA" id="ARBA00004496"/>
    </source>
</evidence>
<keyword evidence="7" id="KW-0963">Cytoplasm</keyword>
<protein>
    <recommendedName>
        <fullName evidence="6">Inositol oxygenase</fullName>
        <ecNumber evidence="5">1.13.99.1</ecNumber>
    </recommendedName>
    <alternativeName>
        <fullName evidence="12">Myo-inositol oxygenase</fullName>
    </alternativeName>
</protein>
<comment type="pathway">
    <text evidence="3">Polyol metabolism; myo-inositol degradation into D-glucuronate; D-glucuronate from myo-inositol: step 1/1.</text>
</comment>
<keyword evidence="10" id="KW-0560">Oxidoreductase</keyword>
<dbReference type="PANTHER" id="PTHR12588:SF0">
    <property type="entry name" value="INOSITOL OXYGENASE"/>
    <property type="match status" value="1"/>
</dbReference>
<organism evidence="15 16">
    <name type="scientific">Tetradesmus obliquus</name>
    <name type="common">Green alga</name>
    <name type="synonym">Acutodesmus obliquus</name>
    <dbReference type="NCBI Taxonomy" id="3088"/>
    <lineage>
        <taxon>Eukaryota</taxon>
        <taxon>Viridiplantae</taxon>
        <taxon>Chlorophyta</taxon>
        <taxon>core chlorophytes</taxon>
        <taxon>Chlorophyceae</taxon>
        <taxon>CS clade</taxon>
        <taxon>Sphaeropleales</taxon>
        <taxon>Scenedesmaceae</taxon>
        <taxon>Tetradesmus</taxon>
    </lineage>
</organism>
<feature type="region of interest" description="Disordered" evidence="14">
    <location>
        <begin position="179"/>
        <end position="213"/>
    </location>
</feature>
<sequence>MRRCYSYCDLASVRHLEAGRPEHARCDSSSDRGGIQSQKAAGFQAPVAAAGGGAAQGGSGVAAGYGHLRGFVTIGSVDSVDSITSVEAGEHFMRMGGTWRQQQQHVGQQPAAQQSDGAGNNLYGAASSGVPGWSFSRRPASFDCARPGGGSSRRRGSLEMNMPWRAKLDAVIAQVASEALDSGTPPAGSPHSLRSMATEVSEEEGGSRQGSGTLMMEQVEPFSVEAGDPFETDAMASALQVNRAGSGWNAQPGHALLRQQHPSGLDLLLPLPENVAQADSSGPVVGLADLGHARGSSQGSGSSLQQQAQAQRHTEQQDQVVVVLEVEEEDDDEDEAAYLKQLSGGRSGLSSIADSAIGADTGALSPTAAHQQQQGAAAGAISLMSASSIASSVSSISSRGAGNASFYARRGAGSGSSGAAYELFVRLNRARQTLDYAKRQAQLLAELDRAELGVWEALDLLNSMREYEAVLLAGSSSVRSSSGGGGAADAAGQQQQQQLGCFGAPLVSQGSISEEPLTPDMPLKEHALQVAELCRLSFPDKPWMALAGLLHGLGKLLAHPGWGGQPQWAVAGESYPVGCKFAPQISHSEFFSANPDRRRRSLSTPLGIYTPGCGLRNVYMSWGAPEYLYMALVLNQTQLPEEALFMLRYQRCAAITKPGGAYRHLMSEADKALLPLLAAFQSLTAYRRVVLPPEALQGERLVQYYDELIARYLGEEKLFW</sequence>
<evidence type="ECO:0000256" key="9">
    <source>
        <dbReference type="ARBA" id="ARBA00022723"/>
    </source>
</evidence>
<evidence type="ECO:0000313" key="16">
    <source>
        <dbReference type="Proteomes" id="UP001244341"/>
    </source>
</evidence>
<comment type="subcellular location">
    <subcellularLocation>
        <location evidence="2">Cytoplasm</location>
    </subcellularLocation>
</comment>
<evidence type="ECO:0000256" key="7">
    <source>
        <dbReference type="ARBA" id="ARBA00022490"/>
    </source>
</evidence>
<evidence type="ECO:0000256" key="13">
    <source>
        <dbReference type="ARBA" id="ARBA00048271"/>
    </source>
</evidence>
<dbReference type="EMBL" id="CP126210">
    <property type="protein sequence ID" value="WIA11646.1"/>
    <property type="molecule type" value="Genomic_DNA"/>
</dbReference>
<feature type="compositionally biased region" description="Basic and acidic residues" evidence="14">
    <location>
        <begin position="20"/>
        <end position="30"/>
    </location>
</feature>
<evidence type="ECO:0000256" key="3">
    <source>
        <dbReference type="ARBA" id="ARBA00005167"/>
    </source>
</evidence>
<dbReference type="InterPro" id="IPR007828">
    <property type="entry name" value="Inositol_oxygenase"/>
</dbReference>
<dbReference type="PANTHER" id="PTHR12588">
    <property type="entry name" value="MYOINOSITOL OXYGENASE"/>
    <property type="match status" value="1"/>
</dbReference>
<evidence type="ECO:0000256" key="11">
    <source>
        <dbReference type="ARBA" id="ARBA00023004"/>
    </source>
</evidence>
<evidence type="ECO:0000256" key="8">
    <source>
        <dbReference type="ARBA" id="ARBA00022644"/>
    </source>
</evidence>